<gene>
    <name evidence="1" type="ORF">AB1Y20_009831</name>
</gene>
<evidence type="ECO:0000313" key="2">
    <source>
        <dbReference type="Proteomes" id="UP001515480"/>
    </source>
</evidence>
<dbReference type="EMBL" id="JBGBPQ010000002">
    <property type="protein sequence ID" value="KAL1528488.1"/>
    <property type="molecule type" value="Genomic_DNA"/>
</dbReference>
<dbReference type="Proteomes" id="UP001515480">
    <property type="component" value="Unassembled WGS sequence"/>
</dbReference>
<evidence type="ECO:0000313" key="1">
    <source>
        <dbReference type="EMBL" id="KAL1528488.1"/>
    </source>
</evidence>
<dbReference type="AlphaFoldDB" id="A0AB34K5D4"/>
<accession>A0AB34K5D4</accession>
<comment type="caution">
    <text evidence="1">The sequence shown here is derived from an EMBL/GenBank/DDBJ whole genome shotgun (WGS) entry which is preliminary data.</text>
</comment>
<protein>
    <recommendedName>
        <fullName evidence="3">Secreted protein</fullName>
    </recommendedName>
</protein>
<name>A0AB34K5D4_PRYPA</name>
<proteinExistence type="predicted"/>
<reference evidence="1 2" key="1">
    <citation type="journal article" date="2024" name="Science">
        <title>Giant polyketide synthase enzymes in the biosynthesis of giant marine polyether toxins.</title>
        <authorList>
            <person name="Fallon T.R."/>
            <person name="Shende V.V."/>
            <person name="Wierzbicki I.H."/>
            <person name="Pendleton A.L."/>
            <person name="Watervoot N.F."/>
            <person name="Auber R.P."/>
            <person name="Gonzalez D.J."/>
            <person name="Wisecaver J.H."/>
            <person name="Moore B.S."/>
        </authorList>
    </citation>
    <scope>NUCLEOTIDE SEQUENCE [LARGE SCALE GENOMIC DNA]</scope>
    <source>
        <strain evidence="1 2">12B1</strain>
    </source>
</reference>
<sequence>MLLLSRRDLEQLGALLLLLRHQLFVLRLLPRLHREEHELDALEAVVERGVARLGVRHRQVGLHRFLELAADERAGGLRVELGGEGRH</sequence>
<keyword evidence="2" id="KW-1185">Reference proteome</keyword>
<evidence type="ECO:0008006" key="3">
    <source>
        <dbReference type="Google" id="ProtNLM"/>
    </source>
</evidence>
<organism evidence="1 2">
    <name type="scientific">Prymnesium parvum</name>
    <name type="common">Toxic golden alga</name>
    <dbReference type="NCBI Taxonomy" id="97485"/>
    <lineage>
        <taxon>Eukaryota</taxon>
        <taxon>Haptista</taxon>
        <taxon>Haptophyta</taxon>
        <taxon>Prymnesiophyceae</taxon>
        <taxon>Prymnesiales</taxon>
        <taxon>Prymnesiaceae</taxon>
        <taxon>Prymnesium</taxon>
    </lineage>
</organism>